<sequence>MRACWLLLLLALPVCATERWQQPQQLARIFEDVALSVEHGEGRREIRKWQQPVRVWIDHVVGDRALHERLTDMHLRHLAAITGLDIARVGSREQANLVLVFTHSGRWAGDIAREFGAGALRHLHGAVCMGGLRSEGGLILGAAAVIPVDQARMHGKLVACIVEELTQVLGLGNDSELAYPSVFNDRTPDDLLTDLDCSLLRILYHPGVRPGLDPAELAQVLPGVIDDLRRHDLYARALADARGAELRRLIAP</sequence>
<keyword evidence="1" id="KW-0732">Signal</keyword>
<reference evidence="2 3" key="1">
    <citation type="journal article" date="2014" name="Int. J. Syst. Evol. Microbiol.">
        <title>Complete genome sequence of Corynebacterium casei LMG S-19264T (=DSM 44701T), isolated from a smear-ripened cheese.</title>
        <authorList>
            <consortium name="US DOE Joint Genome Institute (JGI-PGF)"/>
            <person name="Walter F."/>
            <person name="Albersmeier A."/>
            <person name="Kalinowski J."/>
            <person name="Ruckert C."/>
        </authorList>
    </citation>
    <scope>NUCLEOTIDE SEQUENCE [LARGE SCALE GENOMIC DNA]</scope>
    <source>
        <strain evidence="2 3">CGMCC 1.7286</strain>
    </source>
</reference>
<dbReference type="AlphaFoldDB" id="A0A917Z8R2"/>
<feature type="chain" id="PRO_5036873050" description="DUF2927 domain-containing protein" evidence="1">
    <location>
        <begin position="17"/>
        <end position="252"/>
    </location>
</feature>
<accession>A0A917Z8R2</accession>
<dbReference type="Pfam" id="PF11150">
    <property type="entry name" value="DUF2927"/>
    <property type="match status" value="1"/>
</dbReference>
<organism evidence="2 3">
    <name type="scientific">Marinobacterium nitratireducens</name>
    <dbReference type="NCBI Taxonomy" id="518897"/>
    <lineage>
        <taxon>Bacteria</taxon>
        <taxon>Pseudomonadati</taxon>
        <taxon>Pseudomonadota</taxon>
        <taxon>Gammaproteobacteria</taxon>
        <taxon>Oceanospirillales</taxon>
        <taxon>Oceanospirillaceae</taxon>
        <taxon>Marinobacterium</taxon>
    </lineage>
</organism>
<evidence type="ECO:0000256" key="1">
    <source>
        <dbReference type="SAM" id="SignalP"/>
    </source>
</evidence>
<name>A0A917Z8R2_9GAMM</name>
<evidence type="ECO:0000313" key="3">
    <source>
        <dbReference type="Proteomes" id="UP000599578"/>
    </source>
</evidence>
<evidence type="ECO:0000313" key="2">
    <source>
        <dbReference type="EMBL" id="GGO78257.1"/>
    </source>
</evidence>
<dbReference type="RefSeq" id="WP_188858920.1">
    <property type="nucleotide sequence ID" value="NZ_BMLT01000002.1"/>
</dbReference>
<evidence type="ECO:0008006" key="4">
    <source>
        <dbReference type="Google" id="ProtNLM"/>
    </source>
</evidence>
<protein>
    <recommendedName>
        <fullName evidence="4">DUF2927 domain-containing protein</fullName>
    </recommendedName>
</protein>
<dbReference type="Proteomes" id="UP000599578">
    <property type="component" value="Unassembled WGS sequence"/>
</dbReference>
<gene>
    <name evidence="2" type="ORF">GCM10011348_09750</name>
</gene>
<keyword evidence="3" id="KW-1185">Reference proteome</keyword>
<dbReference type="EMBL" id="BMLT01000002">
    <property type="protein sequence ID" value="GGO78257.1"/>
    <property type="molecule type" value="Genomic_DNA"/>
</dbReference>
<proteinExistence type="predicted"/>
<feature type="signal peptide" evidence="1">
    <location>
        <begin position="1"/>
        <end position="16"/>
    </location>
</feature>
<dbReference type="InterPro" id="IPR021323">
    <property type="entry name" value="DUF2927"/>
</dbReference>
<comment type="caution">
    <text evidence="2">The sequence shown here is derived from an EMBL/GenBank/DDBJ whole genome shotgun (WGS) entry which is preliminary data.</text>
</comment>